<dbReference type="Proteomes" id="UP000698752">
    <property type="component" value="Unassembled WGS sequence"/>
</dbReference>
<dbReference type="SUPFAM" id="SSF53850">
    <property type="entry name" value="Periplasmic binding protein-like II"/>
    <property type="match status" value="1"/>
</dbReference>
<proteinExistence type="inferred from homology"/>
<dbReference type="InterPro" id="IPR042100">
    <property type="entry name" value="Bug_dom1"/>
</dbReference>
<comment type="similarity">
    <text evidence="1">Belongs to the UPF0065 (bug) family.</text>
</comment>
<dbReference type="EMBL" id="JAAEDI010000027">
    <property type="protein sequence ID" value="MBR0652326.1"/>
    <property type="molecule type" value="Genomic_DNA"/>
</dbReference>
<reference evidence="3" key="1">
    <citation type="journal article" date="2021" name="Syst. Appl. Microbiol.">
        <title>Roseomonas hellenica sp. nov., isolated from roots of wild-growing Alkanna tinctoria.</title>
        <authorList>
            <person name="Rat A."/>
            <person name="Naranjo H.D."/>
            <person name="Lebbe L."/>
            <person name="Cnockaert M."/>
            <person name="Krigas N."/>
            <person name="Grigoriadou K."/>
            <person name="Maloupa E."/>
            <person name="Willems A."/>
        </authorList>
    </citation>
    <scope>NUCLEOTIDE SEQUENCE [LARGE SCALE GENOMIC DNA]</scope>
    <source>
        <strain evidence="3">LMG 31159</strain>
    </source>
</reference>
<dbReference type="Pfam" id="PF03401">
    <property type="entry name" value="TctC"/>
    <property type="match status" value="1"/>
</dbReference>
<dbReference type="Gene3D" id="3.40.190.10">
    <property type="entry name" value="Periplasmic binding protein-like II"/>
    <property type="match status" value="1"/>
</dbReference>
<dbReference type="PIRSF" id="PIRSF017082">
    <property type="entry name" value="YflP"/>
    <property type="match status" value="1"/>
</dbReference>
<sequence length="344" mass="36588">MDKSPADCDPRHNDTIREDFAVTVTIARRAIIAAPFLAVGLARAQGGWKPGRPVTMIVPFAAGSGTDTVARTLAALLERDWGVQVVVDNRPGANGAIAAVATARAAPDGQTVMITTNSPHGATPALMRQPTYDPIADFTPLSRLGTYIFVFAVNEQVPVRSMPEFLALARARPGQLTCASGNATGVVGAAMLNRIGNVDVTHVPYRSSPPAMTDVIAGRVTSMFADVAASRAFLNEGKLRPLGITSAARTPLFPEWPTLSEVGLPGFELLSFMGAVGPARMPEEVVGGWNAAIRRVWDQPDTVRRLGEFGIEKVTSTPAEFGSFIREQVTFWGQQARAAGLEPE</sequence>
<accession>A0ABS5EMS9</accession>
<organism evidence="2 3">
    <name type="scientific">Neoroseomonas terrae</name>
    <dbReference type="NCBI Taxonomy" id="424799"/>
    <lineage>
        <taxon>Bacteria</taxon>
        <taxon>Pseudomonadati</taxon>
        <taxon>Pseudomonadota</taxon>
        <taxon>Alphaproteobacteria</taxon>
        <taxon>Acetobacterales</taxon>
        <taxon>Acetobacteraceae</taxon>
        <taxon>Neoroseomonas</taxon>
    </lineage>
</organism>
<dbReference type="PANTHER" id="PTHR42928">
    <property type="entry name" value="TRICARBOXYLATE-BINDING PROTEIN"/>
    <property type="match status" value="1"/>
</dbReference>
<protein>
    <submittedName>
        <fullName evidence="2">Tripartite tricarboxylate transporter substrate binding protein</fullName>
    </submittedName>
</protein>
<dbReference type="PANTHER" id="PTHR42928:SF5">
    <property type="entry name" value="BLR1237 PROTEIN"/>
    <property type="match status" value="1"/>
</dbReference>
<name>A0ABS5EMS9_9PROT</name>
<dbReference type="InterPro" id="IPR005064">
    <property type="entry name" value="BUG"/>
</dbReference>
<comment type="caution">
    <text evidence="2">The sequence shown here is derived from an EMBL/GenBank/DDBJ whole genome shotgun (WGS) entry which is preliminary data.</text>
</comment>
<evidence type="ECO:0000256" key="1">
    <source>
        <dbReference type="ARBA" id="ARBA00006987"/>
    </source>
</evidence>
<dbReference type="Gene3D" id="3.40.190.150">
    <property type="entry name" value="Bordetella uptake gene, domain 1"/>
    <property type="match status" value="1"/>
</dbReference>
<keyword evidence="3" id="KW-1185">Reference proteome</keyword>
<gene>
    <name evidence="2" type="ORF">GXW78_21900</name>
</gene>
<evidence type="ECO:0000313" key="3">
    <source>
        <dbReference type="Proteomes" id="UP000698752"/>
    </source>
</evidence>
<evidence type="ECO:0000313" key="2">
    <source>
        <dbReference type="EMBL" id="MBR0652326.1"/>
    </source>
</evidence>